<feature type="repeat" description="TPR" evidence="3">
    <location>
        <begin position="1883"/>
        <end position="1916"/>
    </location>
</feature>
<feature type="region of interest" description="Disordered" evidence="4">
    <location>
        <begin position="432"/>
        <end position="530"/>
    </location>
</feature>
<feature type="compositionally biased region" description="Basic and acidic residues" evidence="4">
    <location>
        <begin position="508"/>
        <end position="530"/>
    </location>
</feature>
<feature type="compositionally biased region" description="Low complexity" evidence="4">
    <location>
        <begin position="447"/>
        <end position="463"/>
    </location>
</feature>
<accession>A0ABN8QC28</accession>
<evidence type="ECO:0000256" key="4">
    <source>
        <dbReference type="SAM" id="MobiDB-lite"/>
    </source>
</evidence>
<gene>
    <name evidence="5" type="ORF">PLOB_00003367</name>
</gene>
<feature type="compositionally biased region" description="Basic residues" evidence="4">
    <location>
        <begin position="60"/>
        <end position="74"/>
    </location>
</feature>
<proteinExistence type="predicted"/>
<feature type="repeat" description="TPR" evidence="3">
    <location>
        <begin position="1635"/>
        <end position="1668"/>
    </location>
</feature>
<evidence type="ECO:0000256" key="3">
    <source>
        <dbReference type="PROSITE-ProRule" id="PRU00339"/>
    </source>
</evidence>
<comment type="caution">
    <text evidence="5">The sequence shown here is derived from an EMBL/GenBank/DDBJ whole genome shotgun (WGS) entry which is preliminary data.</text>
</comment>
<dbReference type="Pfam" id="PF00515">
    <property type="entry name" value="TPR_1"/>
    <property type="match status" value="1"/>
</dbReference>
<feature type="region of interest" description="Disordered" evidence="4">
    <location>
        <begin position="975"/>
        <end position="1000"/>
    </location>
</feature>
<feature type="repeat" description="TPR" evidence="3">
    <location>
        <begin position="1328"/>
        <end position="1361"/>
    </location>
</feature>
<dbReference type="Pfam" id="PF13181">
    <property type="entry name" value="TPR_8"/>
    <property type="match status" value="1"/>
</dbReference>
<feature type="repeat" description="TPR" evidence="3">
    <location>
        <begin position="2055"/>
        <end position="2088"/>
    </location>
</feature>
<dbReference type="SMART" id="SM00028">
    <property type="entry name" value="TPR"/>
    <property type="match status" value="24"/>
</dbReference>
<dbReference type="PANTHER" id="PTHR44858:SF1">
    <property type="entry name" value="UDP-N-ACETYLGLUCOSAMINE--PEPTIDE N-ACETYLGLUCOSAMINYLTRANSFERASE SPINDLY-RELATED"/>
    <property type="match status" value="1"/>
</dbReference>
<dbReference type="EMBL" id="CALNXK010000112">
    <property type="protein sequence ID" value="CAH3158849.1"/>
    <property type="molecule type" value="Genomic_DNA"/>
</dbReference>
<feature type="repeat" description="TPR" evidence="3">
    <location>
        <begin position="2123"/>
        <end position="2156"/>
    </location>
</feature>
<feature type="region of interest" description="Disordered" evidence="4">
    <location>
        <begin position="22"/>
        <end position="113"/>
    </location>
</feature>
<feature type="compositionally biased region" description="Polar residues" evidence="4">
    <location>
        <begin position="474"/>
        <end position="483"/>
    </location>
</feature>
<dbReference type="Gene3D" id="1.25.40.10">
    <property type="entry name" value="Tetratricopeptide repeat domain"/>
    <property type="match status" value="9"/>
</dbReference>
<evidence type="ECO:0000313" key="5">
    <source>
        <dbReference type="EMBL" id="CAH3158849.1"/>
    </source>
</evidence>
<feature type="region of interest" description="Disordered" evidence="4">
    <location>
        <begin position="170"/>
        <end position="199"/>
    </location>
</feature>
<feature type="compositionally biased region" description="Basic residues" evidence="4">
    <location>
        <begin position="1041"/>
        <end position="1053"/>
    </location>
</feature>
<evidence type="ECO:0000256" key="2">
    <source>
        <dbReference type="ARBA" id="ARBA00022803"/>
    </source>
</evidence>
<feature type="repeat" description="TPR" evidence="3">
    <location>
        <begin position="1226"/>
        <end position="1259"/>
    </location>
</feature>
<sequence>MSFGGKSFKREELRLKQELEQLSRQSKHEFAGLNTTDKSKLLESSSKTVLAQRSQPTKHGGSHRQPKKSTKSKRRDTETRESDGEIPPPSPSIDLAPEFRATPDSGHAKAIEQGHVLESVASVERRTSDLISRSTGIASIRSKVDLNVVMYGKGLGDEINLNAKFKEKTSVVKPHSARSGSPKTPRRTPKGEEVQAKKPAIIGSQSTAVAVQLASRPANKPPRASSRVSHAVLAKSRASSLKDTEILLPVTPTLHDEGEPQQDVVVLNTAEQDDKGNVTERTDIDQGCENEMNKQDSENLGNKLSAVDQESDEIVKINMQESTTQEPKDADAGKEVREASESSLALDSEKLHVDDRCQEDESPINRIHSEILELTRKLSLPETGLLNLIRATEEAENEAKRQSEAAIAASPSKESLLLRAMAEHGSTDFSVYGALRGTSPRDPKALSTSPSKVPKTPVVPSSTNLQSEAGGKTSIENESLNTSPRKDRGATMNSESVVTGDVASQMQRADDLSKTAGKETEAKRSEVTSDRDLLASQSLTLLTRQGRVSQKAMTDEQARECLLLPSEVVPEDIISIKGQQVEIGAKESTAPVNSSEFLPQELKQQWIELKQSKKDVTFLDSWELKEAGKKDKPIKSHNIHHFCTMPSRLELPPHLCRKMRDEHTRDKFYNITGKSVDNKFEQILDEVSEVTKVEEEETNEEDKPDKGKTEERRFSVVAQRILQEALVVGDSDETLSRLKNASDKLFSAEEGESLDIHVVGVKVELKDDTSRLYWTPAPPKMNLAPATIKSQLYPDYQGASLLQESLGTELRTVTGLDSDDNDETEVDLDTEEIRARNRTLSRTHGSMNDLTKLKAELEGVTRPKTDTGGLLHVERDQPNEGEVPSRFVSVLDKRRQENKQHDESVIEGKDNEEIEVDEEPADLKEREKGLSIFRSVSHPLLSFDEETLTVSADYDISMDELNFQRDQIAAIKDKQLGKEEQEDSERQDNSFSGHVAQTSQVHSTIADFQARTYDYDTDEGWTDAGESMSIQTGTTGLTSTRKPHHRKMKRKTKKQLEREQEIREFFNQPANKISRCVSFADMRNLREQMSSQRMTSASARSELTRVNSEPKVFDHERLFEDEFTSEEEVSFDSVRERFWYVWFDDVYPPTPAVPEIKFDLQSLSSPRPQTQSKTTEVVINNDILEDIQVIEPQIRSSDQQLYEALQEEAVRLTELIETPQGTESVAIYLCRRGAVFRKLGQLKKAWDDLNRSIELEPKLLDAYWHRHLLHLLQDNKKAALDDLSFIIKNSSTQARAFRSRAELYRQENDATMAIVNYSQAIKLNPNDAETYYQRAAMFKMRGDMILALEDYKIAAQLLPSKTDAMFEIGLFRFNNENWTAALRDFTSILQQDPENSSAYTYRARVHAKKNNFEAALKDLAAAVHYDPNNAVAFYHRGCLLRKIHPRRALQDLSVSLLLDNSLENVKAFLHRGILYTDLKRWEDAVPDFEAALQLDSELASAHVNIGLIYITKYGNYHKAVRRYTAAIRVDPTYIRAYICRAEAYHKLHMVQDAILDYTRVIHMRPDISDYHMARGKLLLEQNKLELASFHVRQAADLNSGLGASATQQAVVQSFLRNFDQAIEVLERATRVRPVAPLFILLGKTNMKAKRFEDAIKSFDRAIEIMTPWNPRMEMPMEAASVHFLIGMCHSELGRPLGALEAFNNAIRVNPDYAEAFYQRGLAKMKMKHAKGIHDFNRALAINSTLFQAFLSRAAYYGMKGRYSKGIMSCNEAIKLQPRSVRAYLYRGALKYNIKAFSLAVKDLTEAVAIDCKCSLAYFNRAVCYHEMKFFQKALMDYGTVMLLEDSPNIKVLQNRGLLYYEIDDIENALQDFLAASKVSPNDPHIRHTLGLCYHRLNRLEEAVSSYNDALRIDPFFVEAYNGRGNALMDFGHEDGTVLGRRDYLKALHMDPLCLSARVNLGYNLQVEGKFQAAWNQFSSAVTIDSACQSALEGRAVVNLQMGNTFGAFVDMNEAIKISKTAELLTNRGVVQQFMGDFVNAIRDYQAAVKTDPSYALAYYNAANIYFRQRQFQQALTYYNKALSWYADDESAVLNRAITKVMMKDTKGAIQDFHRAVELNPYAAHVYFNRANLYASLRKYKESEEDYTRALSLKPGDALVYKRRADVLGRQGKKTAAIEDYKKAIIIQTRRH</sequence>
<dbReference type="PROSITE" id="PS50005">
    <property type="entry name" value="TPR"/>
    <property type="match status" value="14"/>
</dbReference>
<feature type="compositionally biased region" description="Polar residues" evidence="4">
    <location>
        <begin position="989"/>
        <end position="1000"/>
    </location>
</feature>
<protein>
    <recommendedName>
        <fullName evidence="7">Tetratricopeptide repeat protein 6</fullName>
    </recommendedName>
</protein>
<feature type="repeat" description="TPR" evidence="3">
    <location>
        <begin position="1294"/>
        <end position="1327"/>
    </location>
</feature>
<evidence type="ECO:0008006" key="7">
    <source>
        <dbReference type="Google" id="ProtNLM"/>
    </source>
</evidence>
<feature type="repeat" description="TPR" evidence="3">
    <location>
        <begin position="1679"/>
        <end position="1712"/>
    </location>
</feature>
<name>A0ABN8QC28_9CNID</name>
<feature type="repeat" description="TPR" evidence="3">
    <location>
        <begin position="1849"/>
        <end position="1882"/>
    </location>
</feature>
<keyword evidence="6" id="KW-1185">Reference proteome</keyword>
<evidence type="ECO:0000313" key="6">
    <source>
        <dbReference type="Proteomes" id="UP001159405"/>
    </source>
</evidence>
<feature type="region of interest" description="Disordered" evidence="4">
    <location>
        <begin position="1024"/>
        <end position="1053"/>
    </location>
</feature>
<keyword evidence="2 3" id="KW-0802">TPR repeat</keyword>
<organism evidence="5 6">
    <name type="scientific">Porites lobata</name>
    <dbReference type="NCBI Taxonomy" id="104759"/>
    <lineage>
        <taxon>Eukaryota</taxon>
        <taxon>Metazoa</taxon>
        <taxon>Cnidaria</taxon>
        <taxon>Anthozoa</taxon>
        <taxon>Hexacorallia</taxon>
        <taxon>Scleractinia</taxon>
        <taxon>Fungiina</taxon>
        <taxon>Poritidae</taxon>
        <taxon>Porites</taxon>
    </lineage>
</organism>
<dbReference type="Proteomes" id="UP001159405">
    <property type="component" value="Unassembled WGS sequence"/>
</dbReference>
<feature type="region of interest" description="Disordered" evidence="4">
    <location>
        <begin position="862"/>
        <end position="881"/>
    </location>
</feature>
<feature type="repeat" description="TPR" evidence="3">
    <location>
        <begin position="2089"/>
        <end position="2122"/>
    </location>
</feature>
<dbReference type="InterPro" id="IPR050498">
    <property type="entry name" value="Ycf3"/>
</dbReference>
<feature type="compositionally biased region" description="Polar residues" evidence="4">
    <location>
        <begin position="1028"/>
        <end position="1040"/>
    </location>
</feature>
<feature type="compositionally biased region" description="Basic and acidic residues" evidence="4">
    <location>
        <begin position="975"/>
        <end position="988"/>
    </location>
</feature>
<feature type="compositionally biased region" description="Basic and acidic residues" evidence="4">
    <location>
        <begin position="326"/>
        <end position="340"/>
    </location>
</feature>
<dbReference type="InterPro" id="IPR011990">
    <property type="entry name" value="TPR-like_helical_dom_sf"/>
</dbReference>
<feature type="repeat" description="TPR" evidence="3">
    <location>
        <begin position="1362"/>
        <end position="1395"/>
    </location>
</feature>
<keyword evidence="1" id="KW-0677">Repeat</keyword>
<feature type="compositionally biased region" description="Polar residues" evidence="4">
    <location>
        <begin position="42"/>
        <end position="57"/>
    </location>
</feature>
<feature type="compositionally biased region" description="Polar residues" evidence="4">
    <location>
        <begin position="491"/>
        <end position="507"/>
    </location>
</feature>
<dbReference type="SUPFAM" id="SSF48452">
    <property type="entry name" value="TPR-like"/>
    <property type="match status" value="4"/>
</dbReference>
<feature type="repeat" description="TPR" evidence="3">
    <location>
        <begin position="1465"/>
        <end position="1498"/>
    </location>
</feature>
<feature type="region of interest" description="Disordered" evidence="4">
    <location>
        <begin position="319"/>
        <end position="349"/>
    </location>
</feature>
<dbReference type="InterPro" id="IPR019734">
    <property type="entry name" value="TPR_rpt"/>
</dbReference>
<dbReference type="PROSITE" id="PS50293">
    <property type="entry name" value="TPR_REGION"/>
    <property type="match status" value="3"/>
</dbReference>
<feature type="repeat" description="TPR" evidence="3">
    <location>
        <begin position="1396"/>
        <end position="1429"/>
    </location>
</feature>
<dbReference type="Pfam" id="PF13414">
    <property type="entry name" value="TPR_11"/>
    <property type="match status" value="2"/>
</dbReference>
<feature type="compositionally biased region" description="Basic and acidic residues" evidence="4">
    <location>
        <begin position="701"/>
        <end position="711"/>
    </location>
</feature>
<dbReference type="PANTHER" id="PTHR44858">
    <property type="entry name" value="TETRATRICOPEPTIDE REPEAT PROTEIN 6"/>
    <property type="match status" value="1"/>
</dbReference>
<reference evidence="5 6" key="1">
    <citation type="submission" date="2022-05" db="EMBL/GenBank/DDBJ databases">
        <authorList>
            <consortium name="Genoscope - CEA"/>
            <person name="William W."/>
        </authorList>
    </citation>
    <scope>NUCLEOTIDE SEQUENCE [LARGE SCALE GENOMIC DNA]</scope>
</reference>
<dbReference type="Pfam" id="PF13432">
    <property type="entry name" value="TPR_16"/>
    <property type="match status" value="3"/>
</dbReference>
<feature type="region of interest" description="Disordered" evidence="4">
    <location>
        <begin position="691"/>
        <end position="711"/>
    </location>
</feature>
<feature type="repeat" description="TPR" evidence="3">
    <location>
        <begin position="2021"/>
        <end position="2054"/>
    </location>
</feature>
<evidence type="ECO:0000256" key="1">
    <source>
        <dbReference type="ARBA" id="ARBA00022737"/>
    </source>
</evidence>
<feature type="compositionally biased region" description="Acidic residues" evidence="4">
    <location>
        <begin position="691"/>
        <end position="700"/>
    </location>
</feature>